<evidence type="ECO:0000313" key="1">
    <source>
        <dbReference type="EMBL" id="GAA5172085.1"/>
    </source>
</evidence>
<proteinExistence type="predicted"/>
<sequence length="175" mass="19505">MNAIASRVVSAQVIETARAITLFGFDAEDRCVLACQGLIEEAPASLQRYVASVIEGWCDEGCETDPTRAAALYDLLTGSEDSWEVIAEHDGEKLFLFEEDMSRASRRFAGVGYVLGLLHLKPEGNWFEQLGEGSIWQYTFRDPIAAEEWRDELVQDCEIHSVANLLEKGCVLRGE</sequence>
<protein>
    <submittedName>
        <fullName evidence="1">Uncharacterized protein</fullName>
    </submittedName>
</protein>
<name>A0ABP9R6V2_9RHOO</name>
<keyword evidence="2" id="KW-1185">Reference proteome</keyword>
<reference evidence="2" key="1">
    <citation type="journal article" date="2019" name="Int. J. Syst. Evol. Microbiol.">
        <title>The Global Catalogue of Microorganisms (GCM) 10K type strain sequencing project: providing services to taxonomists for standard genome sequencing and annotation.</title>
        <authorList>
            <consortium name="The Broad Institute Genomics Platform"/>
            <consortium name="The Broad Institute Genome Sequencing Center for Infectious Disease"/>
            <person name="Wu L."/>
            <person name="Ma J."/>
        </authorList>
    </citation>
    <scope>NUCLEOTIDE SEQUENCE [LARGE SCALE GENOMIC DNA]</scope>
    <source>
        <strain evidence="2">JCM 18715</strain>
    </source>
</reference>
<dbReference type="Proteomes" id="UP001500547">
    <property type="component" value="Unassembled WGS sequence"/>
</dbReference>
<evidence type="ECO:0000313" key="2">
    <source>
        <dbReference type="Proteomes" id="UP001500547"/>
    </source>
</evidence>
<dbReference type="EMBL" id="BAABLD010000017">
    <property type="protein sequence ID" value="GAA5172085.1"/>
    <property type="molecule type" value="Genomic_DNA"/>
</dbReference>
<gene>
    <name evidence="1" type="ORF">GCM10025770_37810</name>
</gene>
<organism evidence="1 2">
    <name type="scientific">Viridibacterium curvum</name>
    <dbReference type="NCBI Taxonomy" id="1101404"/>
    <lineage>
        <taxon>Bacteria</taxon>
        <taxon>Pseudomonadati</taxon>
        <taxon>Pseudomonadota</taxon>
        <taxon>Betaproteobacteria</taxon>
        <taxon>Rhodocyclales</taxon>
        <taxon>Rhodocyclaceae</taxon>
        <taxon>Viridibacterium</taxon>
    </lineage>
</organism>
<comment type="caution">
    <text evidence="1">The sequence shown here is derived from an EMBL/GenBank/DDBJ whole genome shotgun (WGS) entry which is preliminary data.</text>
</comment>
<accession>A0ABP9R6V2</accession>